<dbReference type="EMBL" id="PVNK01000263">
    <property type="protein sequence ID" value="PRP90963.1"/>
    <property type="molecule type" value="Genomic_DNA"/>
</dbReference>
<gene>
    <name evidence="1" type="ORF">ENSA5_60380</name>
</gene>
<dbReference type="Proteomes" id="UP000237968">
    <property type="component" value="Unassembled WGS sequence"/>
</dbReference>
<dbReference type="PANTHER" id="PTHR33361">
    <property type="entry name" value="GLR0591 PROTEIN"/>
    <property type="match status" value="1"/>
</dbReference>
<keyword evidence="2" id="KW-1185">Reference proteome</keyword>
<accession>A0A2S9XDN4</accession>
<comment type="caution">
    <text evidence="1">The sequence shown here is derived from an EMBL/GenBank/DDBJ whole genome shotgun (WGS) entry which is preliminary data.</text>
</comment>
<name>A0A2S9XDN4_9BACT</name>
<dbReference type="Pfam" id="PF05960">
    <property type="entry name" value="DUF885"/>
    <property type="match status" value="1"/>
</dbReference>
<dbReference type="RefSeq" id="WP_106395219.1">
    <property type="nucleotide sequence ID" value="NZ_PVNK01000263.1"/>
</dbReference>
<sequence length="480" mass="53945">MSAIDPTQAQAQSWRRHLSFEPEEARMLGLEAEGRKSLARLGEQIDVYRELATAPDELVSTALRRLARLAVRRFDRGDEHVELERVMFARLGQLDDAEGYVRELTELFREGLARGHAPPLEKVTHYCEHELPAILDQVEADSPWREFNALLRDEALPAARERGPERWRLGAEEYSWRLANMNVRDSPEALVESARAHLREQQATIAKLLDKPNFQAALPRLRELTSVRLEPGEVIPAYREAARRCVAFVREHQLFDLPEDFELPFTIVAPEMAAVTHAGNDPAPLFGEGGGSFAVLDDPERHRRAWVAPLSVHEGVPGHYLQSWLWQRRFRASGAAPNFISIADLLASERQDWGAMPAIEGWAVYSEDLMLEAGFHAPEQAVAVANFHAIRCARAIIDAQLHTRDMSRERAAELLVDEVGLDHADTGREILRCIRIPTQPLTYFAGWRTIAGLVEDSGLPLAEAHARLLACGPSLPKRLV</sequence>
<evidence type="ECO:0000313" key="2">
    <source>
        <dbReference type="Proteomes" id="UP000237968"/>
    </source>
</evidence>
<dbReference type="AlphaFoldDB" id="A0A2S9XDN4"/>
<dbReference type="PANTHER" id="PTHR33361:SF15">
    <property type="entry name" value="DUF885 FAMILY LIPOPROTEIN"/>
    <property type="match status" value="1"/>
</dbReference>
<evidence type="ECO:0008006" key="3">
    <source>
        <dbReference type="Google" id="ProtNLM"/>
    </source>
</evidence>
<proteinExistence type="predicted"/>
<reference evidence="1 2" key="1">
    <citation type="submission" date="2018-03" db="EMBL/GenBank/DDBJ databases">
        <title>Draft Genome Sequences of the Obligatory Marine Myxobacteria Enhygromyxa salina SWB005.</title>
        <authorList>
            <person name="Poehlein A."/>
            <person name="Moghaddam J.A."/>
            <person name="Harms H."/>
            <person name="Alanjari M."/>
            <person name="Koenig G.M."/>
            <person name="Daniel R."/>
            <person name="Schaeberle T.F."/>
        </authorList>
    </citation>
    <scope>NUCLEOTIDE SEQUENCE [LARGE SCALE GENOMIC DNA]</scope>
    <source>
        <strain evidence="1 2">SWB005</strain>
    </source>
</reference>
<organism evidence="1 2">
    <name type="scientific">Enhygromyxa salina</name>
    <dbReference type="NCBI Taxonomy" id="215803"/>
    <lineage>
        <taxon>Bacteria</taxon>
        <taxon>Pseudomonadati</taxon>
        <taxon>Myxococcota</taxon>
        <taxon>Polyangia</taxon>
        <taxon>Nannocystales</taxon>
        <taxon>Nannocystaceae</taxon>
        <taxon>Enhygromyxa</taxon>
    </lineage>
</organism>
<dbReference type="OrthoDB" id="5490321at2"/>
<evidence type="ECO:0000313" key="1">
    <source>
        <dbReference type="EMBL" id="PRP90963.1"/>
    </source>
</evidence>
<dbReference type="InterPro" id="IPR010281">
    <property type="entry name" value="DUF885"/>
</dbReference>
<protein>
    <recommendedName>
        <fullName evidence="3">DUF885 domain-containing protein</fullName>
    </recommendedName>
</protein>